<dbReference type="Gene3D" id="1.10.10.2840">
    <property type="entry name" value="PucR C-terminal helix-turn-helix domain"/>
    <property type="match status" value="1"/>
</dbReference>
<dbReference type="InterPro" id="IPR012914">
    <property type="entry name" value="PucR_dom"/>
</dbReference>
<organism evidence="3 4">
    <name type="scientific">Allofournierella massiliensis</name>
    <dbReference type="NCBI Taxonomy" id="1650663"/>
    <lineage>
        <taxon>Bacteria</taxon>
        <taxon>Bacillati</taxon>
        <taxon>Bacillota</taxon>
        <taxon>Clostridia</taxon>
        <taxon>Eubacteriales</taxon>
        <taxon>Oscillospiraceae</taxon>
        <taxon>Allofournierella</taxon>
    </lineage>
</organism>
<keyword evidence="3" id="KW-0238">DNA-binding</keyword>
<dbReference type="PANTHER" id="PTHR33744:SF16">
    <property type="entry name" value="CARBOHYDRATE DIACID REGULATOR"/>
    <property type="match status" value="1"/>
</dbReference>
<evidence type="ECO:0000313" key="3">
    <source>
        <dbReference type="EMBL" id="TCL61294.1"/>
    </source>
</evidence>
<dbReference type="Pfam" id="PF13556">
    <property type="entry name" value="HTH_30"/>
    <property type="match status" value="1"/>
</dbReference>
<dbReference type="AlphaFoldDB" id="A0A4R1R6T1"/>
<proteinExistence type="predicted"/>
<feature type="domain" description="Purine catabolism PurC-like" evidence="1">
    <location>
        <begin position="9"/>
        <end position="138"/>
    </location>
</feature>
<accession>A0A4R1R6T1</accession>
<dbReference type="Pfam" id="PF07905">
    <property type="entry name" value="PucR"/>
    <property type="match status" value="1"/>
</dbReference>
<dbReference type="PANTHER" id="PTHR33744">
    <property type="entry name" value="CARBOHYDRATE DIACID REGULATOR"/>
    <property type="match status" value="1"/>
</dbReference>
<evidence type="ECO:0000259" key="2">
    <source>
        <dbReference type="Pfam" id="PF13556"/>
    </source>
</evidence>
<dbReference type="RefSeq" id="WP_058966099.1">
    <property type="nucleotide sequence ID" value="NZ_CABKVM010000019.1"/>
</dbReference>
<feature type="domain" description="PucR C-terminal helix-turn-helix" evidence="2">
    <location>
        <begin position="455"/>
        <end position="512"/>
    </location>
</feature>
<dbReference type="InterPro" id="IPR025736">
    <property type="entry name" value="PucR_C-HTH_dom"/>
</dbReference>
<evidence type="ECO:0000313" key="4">
    <source>
        <dbReference type="Proteomes" id="UP000295184"/>
    </source>
</evidence>
<dbReference type="EMBL" id="SLUM01000002">
    <property type="protein sequence ID" value="TCL61294.1"/>
    <property type="molecule type" value="Genomic_DNA"/>
</dbReference>
<protein>
    <submittedName>
        <fullName evidence="3">DNA-binding PucR family transcriptional regulator</fullName>
    </submittedName>
</protein>
<sequence>MSVTLKQALVLPSLRQATLLAGFDNLDRPITSVNVLEYIGTETLHQQNETAGRFAGGELVLTCFSSIPTNVNAQCECLRALAQVGQAGLVLYYVGTVMPQVDPALVTLAQELDFPLLVMPPRMELRYSEVIGDVMDAILRDQADNTHLLGDILEHMTLLPEHQRTVDTVLQLLSDRLRATVLLLDSTGQLLGACAWPRGSQTDMTDLLIQARQGNADQCCRLTIDPGDAAPMELCLLKAGQPLSNEVQQQAQDVMQLALNLWSLKHAELAIEELVRAILRDEPIKMRRLAALFRLNVASIHCMWMLSPLDPACREEFLRRVPTIASQLLEPHCQAAIAGSYQDFVIVLADNGVFGPEGEALAARLDEQLKSEGLGASFVCCQGLENTAQVRAAFLRSSEGLPSAQTIWPTRTVHTLGEIDFALHCKNDLVQDEASVTRCRAVLAPLHSSSEELPLVDTLAVYLLDADQNIARCAQQLFLHKNTVKYRYQQITHRLGHTPDKLPELTALYEAVALYRLLEK</sequence>
<dbReference type="Proteomes" id="UP000295184">
    <property type="component" value="Unassembled WGS sequence"/>
</dbReference>
<dbReference type="InterPro" id="IPR042070">
    <property type="entry name" value="PucR_C-HTH_sf"/>
</dbReference>
<dbReference type="GO" id="GO:0003677">
    <property type="term" value="F:DNA binding"/>
    <property type="evidence" value="ECO:0007669"/>
    <property type="project" value="UniProtKB-KW"/>
</dbReference>
<dbReference type="STRING" id="1650663.GCA_001486665_02866"/>
<reference evidence="3 4" key="1">
    <citation type="submission" date="2019-03" db="EMBL/GenBank/DDBJ databases">
        <title>Genomic Encyclopedia of Type Strains, Phase IV (KMG-IV): sequencing the most valuable type-strain genomes for metagenomic binning, comparative biology and taxonomic classification.</title>
        <authorList>
            <person name="Goeker M."/>
        </authorList>
    </citation>
    <scope>NUCLEOTIDE SEQUENCE [LARGE SCALE GENOMIC DNA]</scope>
    <source>
        <strain evidence="3 4">DSM 100451</strain>
    </source>
</reference>
<dbReference type="OrthoDB" id="212459at2"/>
<gene>
    <name evidence="3" type="ORF">EDD77_10232</name>
</gene>
<evidence type="ECO:0000259" key="1">
    <source>
        <dbReference type="Pfam" id="PF07905"/>
    </source>
</evidence>
<dbReference type="InterPro" id="IPR051448">
    <property type="entry name" value="CdaR-like_regulators"/>
</dbReference>
<comment type="caution">
    <text evidence="3">The sequence shown here is derived from an EMBL/GenBank/DDBJ whole genome shotgun (WGS) entry which is preliminary data.</text>
</comment>
<name>A0A4R1R6T1_9FIRM</name>